<dbReference type="CDD" id="cd12171">
    <property type="entry name" value="2-Hacid_dh_10"/>
    <property type="match status" value="1"/>
</dbReference>
<keyword evidence="3" id="KW-0520">NAD</keyword>
<dbReference type="SUPFAM" id="SSF51735">
    <property type="entry name" value="NAD(P)-binding Rossmann-fold domains"/>
    <property type="match status" value="1"/>
</dbReference>
<dbReference type="GO" id="GO:0016616">
    <property type="term" value="F:oxidoreductase activity, acting on the CH-OH group of donors, NAD or NADP as acceptor"/>
    <property type="evidence" value="ECO:0007669"/>
    <property type="project" value="InterPro"/>
</dbReference>
<accession>A0A429ZN62</accession>
<dbReference type="AlphaFoldDB" id="A0A429ZN62"/>
<dbReference type="Proteomes" id="UP000287239">
    <property type="component" value="Unassembled WGS sequence"/>
</dbReference>
<keyword evidence="6" id="KW-1185">Reference proteome</keyword>
<evidence type="ECO:0000256" key="2">
    <source>
        <dbReference type="ARBA" id="ARBA00023002"/>
    </source>
</evidence>
<reference evidence="5 6" key="1">
    <citation type="submission" date="2017-05" db="EMBL/GenBank/DDBJ databases">
        <title>Vagococcus spp. assemblies.</title>
        <authorList>
            <person name="Gulvik C.A."/>
        </authorList>
    </citation>
    <scope>NUCLEOTIDE SEQUENCE [LARGE SCALE GENOMIC DNA]</scope>
    <source>
        <strain evidence="5 6">NCFB 2777</strain>
    </source>
</reference>
<dbReference type="PANTHER" id="PTHR43761">
    <property type="entry name" value="D-ISOMER SPECIFIC 2-HYDROXYACID DEHYDROGENASE FAMILY PROTEIN (AFU_ORTHOLOGUE AFUA_1G13630)"/>
    <property type="match status" value="1"/>
</dbReference>
<dbReference type="GO" id="GO:0051287">
    <property type="term" value="F:NAD binding"/>
    <property type="evidence" value="ECO:0007669"/>
    <property type="project" value="InterPro"/>
</dbReference>
<dbReference type="SUPFAM" id="SSF52283">
    <property type="entry name" value="Formate/glycerate dehydrogenase catalytic domain-like"/>
    <property type="match status" value="1"/>
</dbReference>
<evidence type="ECO:0000259" key="4">
    <source>
        <dbReference type="Pfam" id="PF02826"/>
    </source>
</evidence>
<dbReference type="PANTHER" id="PTHR43761:SF1">
    <property type="entry name" value="D-ISOMER SPECIFIC 2-HYDROXYACID DEHYDROGENASE CATALYTIC DOMAIN-CONTAINING PROTEIN-RELATED"/>
    <property type="match status" value="1"/>
</dbReference>
<dbReference type="Pfam" id="PF02826">
    <property type="entry name" value="2-Hacid_dh_C"/>
    <property type="match status" value="1"/>
</dbReference>
<dbReference type="FunFam" id="3.40.50.720:FF:000203">
    <property type="entry name" value="D-3-phosphoglycerate dehydrogenase (SerA)"/>
    <property type="match status" value="1"/>
</dbReference>
<evidence type="ECO:0000256" key="1">
    <source>
        <dbReference type="ARBA" id="ARBA00005854"/>
    </source>
</evidence>
<dbReference type="EMBL" id="NGJU01000011">
    <property type="protein sequence ID" value="RST95137.1"/>
    <property type="molecule type" value="Genomic_DNA"/>
</dbReference>
<evidence type="ECO:0000313" key="5">
    <source>
        <dbReference type="EMBL" id="RST95137.1"/>
    </source>
</evidence>
<dbReference type="OrthoDB" id="9805416at2"/>
<dbReference type="InterPro" id="IPR006140">
    <property type="entry name" value="D-isomer_DH_NAD-bd"/>
</dbReference>
<organism evidence="5 6">
    <name type="scientific">Vagococcus salmoninarum</name>
    <dbReference type="NCBI Taxonomy" id="2739"/>
    <lineage>
        <taxon>Bacteria</taxon>
        <taxon>Bacillati</taxon>
        <taxon>Bacillota</taxon>
        <taxon>Bacilli</taxon>
        <taxon>Lactobacillales</taxon>
        <taxon>Enterococcaceae</taxon>
        <taxon>Vagococcus</taxon>
    </lineage>
</organism>
<evidence type="ECO:0000313" key="6">
    <source>
        <dbReference type="Proteomes" id="UP000287239"/>
    </source>
</evidence>
<comment type="similarity">
    <text evidence="1">Belongs to the D-isomer specific 2-hydroxyacid dehydrogenase family.</text>
</comment>
<proteinExistence type="inferred from homology"/>
<gene>
    <name evidence="5" type="ORF">CBF35_08100</name>
</gene>
<dbReference type="RefSeq" id="WP_126779926.1">
    <property type="nucleotide sequence ID" value="NZ_NGJU01000011.1"/>
</dbReference>
<dbReference type="InterPro" id="IPR050418">
    <property type="entry name" value="D-iso_2-hydroxyacid_DH_PdxB"/>
</dbReference>
<dbReference type="Gene3D" id="3.40.50.720">
    <property type="entry name" value="NAD(P)-binding Rossmann-like Domain"/>
    <property type="match status" value="2"/>
</dbReference>
<name>A0A429ZN62_9ENTE</name>
<feature type="domain" description="D-isomer specific 2-hydroxyacid dehydrogenase NAD-binding" evidence="4">
    <location>
        <begin position="133"/>
        <end position="309"/>
    </location>
</feature>
<comment type="caution">
    <text evidence="5">The sequence shown here is derived from an EMBL/GenBank/DDBJ whole genome shotgun (WGS) entry which is preliminary data.</text>
</comment>
<dbReference type="GeneID" id="98568328"/>
<dbReference type="InterPro" id="IPR036291">
    <property type="entry name" value="NAD(P)-bd_dom_sf"/>
</dbReference>
<sequence length="336" mass="37002">MEKIIAVSDELIPQNAMAESLFPLKKLSDVEVTHWEHETVADLQADNIRVEQGGPAQVRLSPELQKKMAEATVLVVHFTPIDRELLIRASKLKAIFVLRAGLENVDLVTAAEKGIEVFNLTGRNARAVAEFTVGLMLAETKNIARSHQSLKAGDWRKDFVSEGQVIEFNHRQIGLVGFGKIGQLITELLTPFGCQFLIYDPYLTTIKAPNAKLVSLDELLSQSDIVSIHARATPETYHLIGQSEFEMMKQGAYFINSARAHLVDEQALIQVLKSGHLMGAALDVFEQEPLPESHPLLALDNVTLTAHLAGTTLDAFGGSPRLMLPKIQGWLSKGEV</sequence>
<evidence type="ECO:0000256" key="3">
    <source>
        <dbReference type="ARBA" id="ARBA00023027"/>
    </source>
</evidence>
<keyword evidence="2" id="KW-0560">Oxidoreductase</keyword>
<protein>
    <recommendedName>
        <fullName evidence="4">D-isomer specific 2-hydroxyacid dehydrogenase NAD-binding domain-containing protein</fullName>
    </recommendedName>
</protein>